<keyword evidence="3" id="KW-1003">Cell membrane</keyword>
<dbReference type="EMBL" id="DPVV01000407">
    <property type="protein sequence ID" value="HCL03136.1"/>
    <property type="molecule type" value="Genomic_DNA"/>
</dbReference>
<comment type="similarity">
    <text evidence="7">Belongs to the binding-protein-dependent transport system permease family.</text>
</comment>
<dbReference type="Gene3D" id="1.10.3720.10">
    <property type="entry name" value="MetI-like"/>
    <property type="match status" value="1"/>
</dbReference>
<keyword evidence="6 7" id="KW-0472">Membrane</keyword>
<keyword evidence="2 7" id="KW-0813">Transport</keyword>
<dbReference type="InterPro" id="IPR000515">
    <property type="entry name" value="MetI-like"/>
</dbReference>
<evidence type="ECO:0000259" key="8">
    <source>
        <dbReference type="PROSITE" id="PS50928"/>
    </source>
</evidence>
<evidence type="ECO:0000256" key="5">
    <source>
        <dbReference type="ARBA" id="ARBA00022989"/>
    </source>
</evidence>
<dbReference type="Pfam" id="PF19300">
    <property type="entry name" value="BPD_transp_1_N"/>
    <property type="match status" value="1"/>
</dbReference>
<accession>A0A3D2X822</accession>
<dbReference type="InterPro" id="IPR045621">
    <property type="entry name" value="BPD_transp_1_N"/>
</dbReference>
<dbReference type="PANTHER" id="PTHR30465:SF0">
    <property type="entry name" value="OLIGOPEPTIDE TRANSPORT SYSTEM PERMEASE PROTEIN APPB"/>
    <property type="match status" value="1"/>
</dbReference>
<dbReference type="AlphaFoldDB" id="A0A3D2X822"/>
<feature type="domain" description="ABC transmembrane type-1" evidence="8">
    <location>
        <begin position="102"/>
        <end position="318"/>
    </location>
</feature>
<feature type="transmembrane region" description="Helical" evidence="7">
    <location>
        <begin position="295"/>
        <end position="321"/>
    </location>
</feature>
<dbReference type="InterPro" id="IPR035906">
    <property type="entry name" value="MetI-like_sf"/>
</dbReference>
<evidence type="ECO:0000256" key="3">
    <source>
        <dbReference type="ARBA" id="ARBA00022475"/>
    </source>
</evidence>
<comment type="caution">
    <text evidence="9">The sequence shown here is derived from an EMBL/GenBank/DDBJ whole genome shotgun (WGS) entry which is preliminary data.</text>
</comment>
<organism evidence="9 10">
    <name type="scientific">Lachnoclostridium phytofermentans</name>
    <dbReference type="NCBI Taxonomy" id="66219"/>
    <lineage>
        <taxon>Bacteria</taxon>
        <taxon>Bacillati</taxon>
        <taxon>Bacillota</taxon>
        <taxon>Clostridia</taxon>
        <taxon>Lachnospirales</taxon>
        <taxon>Lachnospiraceae</taxon>
    </lineage>
</organism>
<evidence type="ECO:0000256" key="2">
    <source>
        <dbReference type="ARBA" id="ARBA00022448"/>
    </source>
</evidence>
<evidence type="ECO:0000313" key="9">
    <source>
        <dbReference type="EMBL" id="HCL03136.1"/>
    </source>
</evidence>
<dbReference type="Proteomes" id="UP000262969">
    <property type="component" value="Unassembled WGS sequence"/>
</dbReference>
<dbReference type="PROSITE" id="PS50928">
    <property type="entry name" value="ABC_TM1"/>
    <property type="match status" value="1"/>
</dbReference>
<dbReference type="CDD" id="cd06261">
    <property type="entry name" value="TM_PBP2"/>
    <property type="match status" value="1"/>
</dbReference>
<feature type="transmembrane region" description="Helical" evidence="7">
    <location>
        <begin position="9"/>
        <end position="27"/>
    </location>
</feature>
<gene>
    <name evidence="9" type="ORF">DHW61_12145</name>
</gene>
<feature type="transmembrane region" description="Helical" evidence="7">
    <location>
        <begin position="138"/>
        <end position="168"/>
    </location>
</feature>
<evidence type="ECO:0000313" key="10">
    <source>
        <dbReference type="Proteomes" id="UP000262969"/>
    </source>
</evidence>
<reference evidence="9 10" key="1">
    <citation type="journal article" date="2018" name="Nat. Biotechnol.">
        <title>A standardized bacterial taxonomy based on genome phylogeny substantially revises the tree of life.</title>
        <authorList>
            <person name="Parks D.H."/>
            <person name="Chuvochina M."/>
            <person name="Waite D.W."/>
            <person name="Rinke C."/>
            <person name="Skarshewski A."/>
            <person name="Chaumeil P.A."/>
            <person name="Hugenholtz P."/>
        </authorList>
    </citation>
    <scope>NUCLEOTIDE SEQUENCE [LARGE SCALE GENOMIC DNA]</scope>
    <source>
        <strain evidence="9">UBA11728</strain>
    </source>
</reference>
<name>A0A3D2X822_9FIRM</name>
<comment type="subcellular location">
    <subcellularLocation>
        <location evidence="1 7">Cell membrane</location>
        <topology evidence="1 7">Multi-pass membrane protein</topology>
    </subcellularLocation>
</comment>
<evidence type="ECO:0000256" key="1">
    <source>
        <dbReference type="ARBA" id="ARBA00004651"/>
    </source>
</evidence>
<dbReference type="GO" id="GO:0005886">
    <property type="term" value="C:plasma membrane"/>
    <property type="evidence" value="ECO:0007669"/>
    <property type="project" value="UniProtKB-SubCell"/>
</dbReference>
<evidence type="ECO:0000256" key="6">
    <source>
        <dbReference type="ARBA" id="ARBA00023136"/>
    </source>
</evidence>
<keyword evidence="4 7" id="KW-0812">Transmembrane</keyword>
<evidence type="ECO:0000256" key="7">
    <source>
        <dbReference type="RuleBase" id="RU363032"/>
    </source>
</evidence>
<dbReference type="Pfam" id="PF00528">
    <property type="entry name" value="BPD_transp_1"/>
    <property type="match status" value="1"/>
</dbReference>
<feature type="transmembrane region" description="Helical" evidence="7">
    <location>
        <begin position="188"/>
        <end position="210"/>
    </location>
</feature>
<sequence length="328" mass="36904">MWKYIVKRVLTSIVILFFVSLIIYTIIRCIPTSYIEKLARERASLPGAKSYTEWLDQLRTMYGMDCGIIEGFFRWLASAVRGEFGDSWYFNIPVTAKFSSVIWDSFYLGVVSFILEIVIAIPLGILSARKQYSKTDYAVTVFALIGISLPGFFFATILKLIFSIHLGWFDLYGKVGRLYDQLDTWGKFLDVAAHFVLPIATLVIISVGSLMRYTRTNMLEVLNSDFIRTARAKGLSESTVINKHAFRNTLIPIVTIIGGTLPGLFAGAMITETLFQIPGIGYTSYLAMTNGDIPFFMFYMTFMAALTLMGNLISDILYAVVDPRVRVG</sequence>
<dbReference type="SUPFAM" id="SSF161098">
    <property type="entry name" value="MetI-like"/>
    <property type="match status" value="1"/>
</dbReference>
<protein>
    <submittedName>
        <fullName evidence="9">Diguanylate cyclase</fullName>
    </submittedName>
</protein>
<dbReference type="PANTHER" id="PTHR30465">
    <property type="entry name" value="INNER MEMBRANE ABC TRANSPORTER"/>
    <property type="match status" value="1"/>
</dbReference>
<proteinExistence type="inferred from homology"/>
<feature type="transmembrane region" description="Helical" evidence="7">
    <location>
        <begin position="250"/>
        <end position="275"/>
    </location>
</feature>
<evidence type="ECO:0000256" key="4">
    <source>
        <dbReference type="ARBA" id="ARBA00022692"/>
    </source>
</evidence>
<keyword evidence="5 7" id="KW-1133">Transmembrane helix</keyword>
<feature type="transmembrane region" description="Helical" evidence="7">
    <location>
        <begin position="106"/>
        <end position="126"/>
    </location>
</feature>
<dbReference type="GO" id="GO:0055085">
    <property type="term" value="P:transmembrane transport"/>
    <property type="evidence" value="ECO:0007669"/>
    <property type="project" value="InterPro"/>
</dbReference>